<dbReference type="InterPro" id="IPR050559">
    <property type="entry name" value="P-Pant_transferase_sf"/>
</dbReference>
<proteinExistence type="inferred from homology"/>
<evidence type="ECO:0000259" key="3">
    <source>
        <dbReference type="Pfam" id="PF01648"/>
    </source>
</evidence>
<dbReference type="AlphaFoldDB" id="A0A4R7BUN1"/>
<dbReference type="SUPFAM" id="SSF56214">
    <property type="entry name" value="4'-phosphopantetheinyl transferase"/>
    <property type="match status" value="2"/>
</dbReference>
<evidence type="ECO:0000313" key="5">
    <source>
        <dbReference type="Proteomes" id="UP000295122"/>
    </source>
</evidence>
<gene>
    <name evidence="4" type="ORF">EV668_3588</name>
</gene>
<dbReference type="InterPro" id="IPR008278">
    <property type="entry name" value="4-PPantetheinyl_Trfase_dom"/>
</dbReference>
<keyword evidence="2 4" id="KW-0808">Transferase</keyword>
<dbReference type="GO" id="GO:0008897">
    <property type="term" value="F:holo-[acyl-carrier-protein] synthase activity"/>
    <property type="evidence" value="ECO:0007669"/>
    <property type="project" value="InterPro"/>
</dbReference>
<dbReference type="GO" id="GO:0000287">
    <property type="term" value="F:magnesium ion binding"/>
    <property type="evidence" value="ECO:0007669"/>
    <property type="project" value="InterPro"/>
</dbReference>
<protein>
    <submittedName>
        <fullName evidence="4">4'-phosphopantetheinyl transferase</fullName>
    </submittedName>
</protein>
<accession>A0A4R7BUN1</accession>
<evidence type="ECO:0000256" key="2">
    <source>
        <dbReference type="ARBA" id="ARBA00022679"/>
    </source>
</evidence>
<name>A0A4R7BUN1_9HYPH</name>
<keyword evidence="5" id="KW-1185">Reference proteome</keyword>
<evidence type="ECO:0000313" key="4">
    <source>
        <dbReference type="EMBL" id="TDR89103.1"/>
    </source>
</evidence>
<comment type="caution">
    <text evidence="4">The sequence shown here is derived from an EMBL/GenBank/DDBJ whole genome shotgun (WGS) entry which is preliminary data.</text>
</comment>
<dbReference type="GO" id="GO:0019878">
    <property type="term" value="P:lysine biosynthetic process via aminoadipic acid"/>
    <property type="evidence" value="ECO:0007669"/>
    <property type="project" value="TreeGrafter"/>
</dbReference>
<dbReference type="RefSeq" id="WP_133772555.1">
    <property type="nucleotide sequence ID" value="NZ_SNZR01000014.1"/>
</dbReference>
<organism evidence="4 5">
    <name type="scientific">Enterovirga rhinocerotis</name>
    <dbReference type="NCBI Taxonomy" id="1339210"/>
    <lineage>
        <taxon>Bacteria</taxon>
        <taxon>Pseudomonadati</taxon>
        <taxon>Pseudomonadota</taxon>
        <taxon>Alphaproteobacteria</taxon>
        <taxon>Hyphomicrobiales</taxon>
        <taxon>Methylobacteriaceae</taxon>
        <taxon>Enterovirga</taxon>
    </lineage>
</organism>
<sequence>MRPPAADEVHLWTMSLDAPDAEDPWAVLSPDERDRAGRFLRPIHRDRYAAGRAWLRRVLAGYLGRSPSEIAFAYGQHEKPALAGGPGWLDFNLAHSEEHALLAVSPGFPVGVDIEVLRPVDEKLPQRFFAPGEVAALAALPAAARQAAFFRCWTRKEAYLKALGSGLATPLDAFEVTLGPGEAARLLRVAGKPDEAAAWQMLHWEPEGQLPRRMGAVAARRRGWRLVEMGSGGAGPP</sequence>
<dbReference type="EMBL" id="SNZR01000014">
    <property type="protein sequence ID" value="TDR89103.1"/>
    <property type="molecule type" value="Genomic_DNA"/>
</dbReference>
<dbReference type="Proteomes" id="UP000295122">
    <property type="component" value="Unassembled WGS sequence"/>
</dbReference>
<evidence type="ECO:0000256" key="1">
    <source>
        <dbReference type="ARBA" id="ARBA00010990"/>
    </source>
</evidence>
<dbReference type="OrthoDB" id="9808281at2"/>
<dbReference type="Gene3D" id="3.90.470.20">
    <property type="entry name" value="4'-phosphopantetheinyl transferase domain"/>
    <property type="match status" value="1"/>
</dbReference>
<dbReference type="PANTHER" id="PTHR12215">
    <property type="entry name" value="PHOSPHOPANTETHEINE TRANSFERASE"/>
    <property type="match status" value="1"/>
</dbReference>
<dbReference type="InterPro" id="IPR037143">
    <property type="entry name" value="4-PPantetheinyl_Trfase_dom_sf"/>
</dbReference>
<dbReference type="PANTHER" id="PTHR12215:SF10">
    <property type="entry name" value="L-AMINOADIPATE-SEMIALDEHYDE DEHYDROGENASE-PHOSPHOPANTETHEINYL TRANSFERASE"/>
    <property type="match status" value="1"/>
</dbReference>
<comment type="similarity">
    <text evidence="1">Belongs to the P-Pant transferase superfamily. Gsp/Sfp/HetI/AcpT family.</text>
</comment>
<dbReference type="GO" id="GO:0005829">
    <property type="term" value="C:cytosol"/>
    <property type="evidence" value="ECO:0007669"/>
    <property type="project" value="TreeGrafter"/>
</dbReference>
<reference evidence="4 5" key="1">
    <citation type="submission" date="2019-03" db="EMBL/GenBank/DDBJ databases">
        <title>Genomic Encyclopedia of Type Strains, Phase IV (KMG-IV): sequencing the most valuable type-strain genomes for metagenomic binning, comparative biology and taxonomic classification.</title>
        <authorList>
            <person name="Goeker M."/>
        </authorList>
    </citation>
    <scope>NUCLEOTIDE SEQUENCE [LARGE SCALE GENOMIC DNA]</scope>
    <source>
        <strain evidence="4 5">DSM 25903</strain>
    </source>
</reference>
<feature type="domain" description="4'-phosphopantetheinyl transferase" evidence="3">
    <location>
        <begin position="109"/>
        <end position="197"/>
    </location>
</feature>
<dbReference type="Pfam" id="PF01648">
    <property type="entry name" value="ACPS"/>
    <property type="match status" value="1"/>
</dbReference>